<dbReference type="RefSeq" id="WP_052762977.1">
    <property type="nucleotide sequence ID" value="NZ_LBMC01000047.1"/>
</dbReference>
<dbReference type="InterPro" id="IPR050679">
    <property type="entry name" value="Bact_HTH_transcr_reg"/>
</dbReference>
<dbReference type="GO" id="GO:0003677">
    <property type="term" value="F:DNA binding"/>
    <property type="evidence" value="ECO:0007669"/>
    <property type="project" value="UniProtKB-KW"/>
</dbReference>
<sequence>MTKAPGPARYRVIERWLRERCATLPAGSLLPAESELAERFDVSRMTARQALQNLAAEGLIERRRGAGTFVAPKPLHRADSVLLSFTQDMQRRGMTASSRIVSAGLITSPAEAVQLGRRPDTWVVRIDRIRLADGIPVARERATLPEEFKAVLDHDLATGSLDAALRKLGRQWGKASGYVSARLASEDDAQALELEMPAALLVESRLVYDVEGRPVERTETAYVASRWVIDTGLYVPAQPYEAGSAGAADSAAPTAPAQGPNAAPVTR</sequence>
<dbReference type="STRING" id="419479.SAMN04488563_3947"/>
<evidence type="ECO:0000256" key="2">
    <source>
        <dbReference type="ARBA" id="ARBA00023125"/>
    </source>
</evidence>
<feature type="compositionally biased region" description="Low complexity" evidence="4">
    <location>
        <begin position="243"/>
        <end position="257"/>
    </location>
</feature>
<evidence type="ECO:0000313" key="6">
    <source>
        <dbReference type="EMBL" id="SDU69223.1"/>
    </source>
</evidence>
<feature type="domain" description="HTH gntR-type" evidence="5">
    <location>
        <begin position="6"/>
        <end position="73"/>
    </location>
</feature>
<dbReference type="PROSITE" id="PS50949">
    <property type="entry name" value="HTH_GNTR"/>
    <property type="match status" value="1"/>
</dbReference>
<dbReference type="SUPFAM" id="SSF64288">
    <property type="entry name" value="Chorismate lyase-like"/>
    <property type="match status" value="1"/>
</dbReference>
<dbReference type="InterPro" id="IPR028978">
    <property type="entry name" value="Chorismate_lyase_/UTRA_dom_sf"/>
</dbReference>
<evidence type="ECO:0000259" key="5">
    <source>
        <dbReference type="PROSITE" id="PS50949"/>
    </source>
</evidence>
<feature type="region of interest" description="Disordered" evidence="4">
    <location>
        <begin position="243"/>
        <end position="267"/>
    </location>
</feature>
<evidence type="ECO:0000256" key="1">
    <source>
        <dbReference type="ARBA" id="ARBA00023015"/>
    </source>
</evidence>
<accession>A0A1H2KKR9</accession>
<dbReference type="Gene3D" id="3.40.1410.10">
    <property type="entry name" value="Chorismate lyase-like"/>
    <property type="match status" value="1"/>
</dbReference>
<dbReference type="AlphaFoldDB" id="A0A1H2KKR9"/>
<keyword evidence="7" id="KW-1185">Reference proteome</keyword>
<dbReference type="Gene3D" id="1.10.10.10">
    <property type="entry name" value="Winged helix-like DNA-binding domain superfamily/Winged helix DNA-binding domain"/>
    <property type="match status" value="1"/>
</dbReference>
<gene>
    <name evidence="6" type="ORF">SAMN04488563_3947</name>
</gene>
<dbReference type="InterPro" id="IPR000524">
    <property type="entry name" value="Tscrpt_reg_HTH_GntR"/>
</dbReference>
<dbReference type="PANTHER" id="PTHR44846:SF1">
    <property type="entry name" value="MANNOSYL-D-GLYCERATE TRANSPORT_METABOLISM SYSTEM REPRESSOR MNGR-RELATED"/>
    <property type="match status" value="1"/>
</dbReference>
<evidence type="ECO:0000313" key="7">
    <source>
        <dbReference type="Proteomes" id="UP000182977"/>
    </source>
</evidence>
<dbReference type="SMART" id="SM00866">
    <property type="entry name" value="UTRA"/>
    <property type="match status" value="1"/>
</dbReference>
<name>A0A1H2KKR9_9ACTN</name>
<dbReference type="Pfam" id="PF00392">
    <property type="entry name" value="GntR"/>
    <property type="match status" value="1"/>
</dbReference>
<dbReference type="SMART" id="SM00345">
    <property type="entry name" value="HTH_GNTR"/>
    <property type="match status" value="1"/>
</dbReference>
<proteinExistence type="predicted"/>
<evidence type="ECO:0000256" key="3">
    <source>
        <dbReference type="ARBA" id="ARBA00023163"/>
    </source>
</evidence>
<dbReference type="InterPro" id="IPR011663">
    <property type="entry name" value="UTRA"/>
</dbReference>
<dbReference type="Pfam" id="PF07702">
    <property type="entry name" value="UTRA"/>
    <property type="match status" value="1"/>
</dbReference>
<dbReference type="InterPro" id="IPR036388">
    <property type="entry name" value="WH-like_DNA-bd_sf"/>
</dbReference>
<organism evidence="6 7">
    <name type="scientific">Jiangella alkaliphila</name>
    <dbReference type="NCBI Taxonomy" id="419479"/>
    <lineage>
        <taxon>Bacteria</taxon>
        <taxon>Bacillati</taxon>
        <taxon>Actinomycetota</taxon>
        <taxon>Actinomycetes</taxon>
        <taxon>Jiangellales</taxon>
        <taxon>Jiangellaceae</taxon>
        <taxon>Jiangella</taxon>
    </lineage>
</organism>
<dbReference type="GO" id="GO:0003700">
    <property type="term" value="F:DNA-binding transcription factor activity"/>
    <property type="evidence" value="ECO:0007669"/>
    <property type="project" value="InterPro"/>
</dbReference>
<evidence type="ECO:0000256" key="4">
    <source>
        <dbReference type="SAM" id="MobiDB-lite"/>
    </source>
</evidence>
<keyword evidence="1" id="KW-0805">Transcription regulation</keyword>
<dbReference type="InterPro" id="IPR036390">
    <property type="entry name" value="WH_DNA-bd_sf"/>
</dbReference>
<dbReference type="OrthoDB" id="7363114at2"/>
<keyword evidence="3" id="KW-0804">Transcription</keyword>
<dbReference type="EMBL" id="LT629791">
    <property type="protein sequence ID" value="SDU69223.1"/>
    <property type="molecule type" value="Genomic_DNA"/>
</dbReference>
<dbReference type="CDD" id="cd07377">
    <property type="entry name" value="WHTH_GntR"/>
    <property type="match status" value="1"/>
</dbReference>
<reference evidence="7" key="1">
    <citation type="submission" date="2016-10" db="EMBL/GenBank/DDBJ databases">
        <authorList>
            <person name="Varghese N."/>
            <person name="Submissions S."/>
        </authorList>
    </citation>
    <scope>NUCLEOTIDE SEQUENCE [LARGE SCALE GENOMIC DNA]</scope>
    <source>
        <strain evidence="7">DSM 45079</strain>
    </source>
</reference>
<protein>
    <submittedName>
        <fullName evidence="6">Transcriptional regulator, GntR family</fullName>
    </submittedName>
</protein>
<dbReference type="PRINTS" id="PR00035">
    <property type="entry name" value="HTHGNTR"/>
</dbReference>
<keyword evidence="2" id="KW-0238">DNA-binding</keyword>
<dbReference type="GO" id="GO:0045892">
    <property type="term" value="P:negative regulation of DNA-templated transcription"/>
    <property type="evidence" value="ECO:0007669"/>
    <property type="project" value="TreeGrafter"/>
</dbReference>
<dbReference type="SUPFAM" id="SSF46785">
    <property type="entry name" value="Winged helix' DNA-binding domain"/>
    <property type="match status" value="1"/>
</dbReference>
<dbReference type="PANTHER" id="PTHR44846">
    <property type="entry name" value="MANNOSYL-D-GLYCERATE TRANSPORT/METABOLISM SYSTEM REPRESSOR MNGR-RELATED"/>
    <property type="match status" value="1"/>
</dbReference>
<dbReference type="Proteomes" id="UP000182977">
    <property type="component" value="Chromosome I"/>
</dbReference>